<protein>
    <submittedName>
        <fullName evidence="1">Uncharacterized protein</fullName>
    </submittedName>
</protein>
<dbReference type="Proteomes" id="UP001501598">
    <property type="component" value="Unassembled WGS sequence"/>
</dbReference>
<comment type="caution">
    <text evidence="1">The sequence shown here is derived from an EMBL/GenBank/DDBJ whole genome shotgun (WGS) entry which is preliminary data.</text>
</comment>
<evidence type="ECO:0000313" key="2">
    <source>
        <dbReference type="Proteomes" id="UP001501598"/>
    </source>
</evidence>
<name>A0ABP8RP51_9PSEU</name>
<evidence type="ECO:0000313" key="1">
    <source>
        <dbReference type="EMBL" id="GAA4542623.1"/>
    </source>
</evidence>
<sequence length="168" mass="17607">MAAGAGDWTGSFLRSPLAPTVFETAPAVRPVLRAWLAEQVGARAETREPLRPAVDAWAVLDGGVLAVAHCRPAGPQDLPAGLHVVGFGAFRLVTAELGLARPLRPVPGEPLYDLDSLRRAHRARPAECPDAREQAELLATCVDARSLRWVAGALAAVRTPGEASALGA</sequence>
<dbReference type="EMBL" id="BAABGT010000025">
    <property type="protein sequence ID" value="GAA4542623.1"/>
    <property type="molecule type" value="Genomic_DNA"/>
</dbReference>
<gene>
    <name evidence="1" type="ORF">GCM10023175_18250</name>
</gene>
<proteinExistence type="predicted"/>
<reference evidence="2" key="1">
    <citation type="journal article" date="2019" name="Int. J. Syst. Evol. Microbiol.">
        <title>The Global Catalogue of Microorganisms (GCM) 10K type strain sequencing project: providing services to taxonomists for standard genome sequencing and annotation.</title>
        <authorList>
            <consortium name="The Broad Institute Genomics Platform"/>
            <consortium name="The Broad Institute Genome Sequencing Center for Infectious Disease"/>
            <person name="Wu L."/>
            <person name="Ma J."/>
        </authorList>
    </citation>
    <scope>NUCLEOTIDE SEQUENCE [LARGE SCALE GENOMIC DNA]</scope>
    <source>
        <strain evidence="2">JCM 17906</strain>
    </source>
</reference>
<dbReference type="RefSeq" id="WP_345414686.1">
    <property type="nucleotide sequence ID" value="NZ_BAABGT010000025.1"/>
</dbReference>
<keyword evidence="2" id="KW-1185">Reference proteome</keyword>
<accession>A0ABP8RP51</accession>
<organism evidence="1 2">
    <name type="scientific">Pseudonocardia xishanensis</name>
    <dbReference type="NCBI Taxonomy" id="630995"/>
    <lineage>
        <taxon>Bacteria</taxon>
        <taxon>Bacillati</taxon>
        <taxon>Actinomycetota</taxon>
        <taxon>Actinomycetes</taxon>
        <taxon>Pseudonocardiales</taxon>
        <taxon>Pseudonocardiaceae</taxon>
        <taxon>Pseudonocardia</taxon>
    </lineage>
</organism>